<keyword evidence="4" id="KW-0479">Metal-binding</keyword>
<evidence type="ECO:0000313" key="10">
    <source>
        <dbReference type="EMBL" id="CAG5088853.1"/>
    </source>
</evidence>
<evidence type="ECO:0000256" key="7">
    <source>
        <dbReference type="ARBA" id="ARBA00023004"/>
    </source>
</evidence>
<evidence type="ECO:0000256" key="5">
    <source>
        <dbReference type="ARBA" id="ARBA00022827"/>
    </source>
</evidence>
<keyword evidence="7" id="KW-0408">Iron</keyword>
<dbReference type="SUPFAM" id="SSF63380">
    <property type="entry name" value="Riboflavin synthase domain-like"/>
    <property type="match status" value="1"/>
</dbReference>
<proteinExistence type="predicted"/>
<keyword evidence="2" id="KW-0285">Flavoprotein</keyword>
<dbReference type="InterPro" id="IPR017927">
    <property type="entry name" value="FAD-bd_FR_type"/>
</dbReference>
<dbReference type="PROSITE" id="PS51384">
    <property type="entry name" value="FAD_FR"/>
    <property type="match status" value="1"/>
</dbReference>
<dbReference type="PANTHER" id="PTHR47354">
    <property type="entry name" value="NADH OXIDOREDUCTASE HCR"/>
    <property type="match status" value="1"/>
</dbReference>
<accession>A0ABN7S5P4</accession>
<evidence type="ECO:0000259" key="9">
    <source>
        <dbReference type="PROSITE" id="PS51384"/>
    </source>
</evidence>
<keyword evidence="5" id="KW-0274">FAD</keyword>
<dbReference type="InterPro" id="IPR017938">
    <property type="entry name" value="Riboflavin_synthase-like_b-brl"/>
</dbReference>
<dbReference type="RefSeq" id="WP_213484869.1">
    <property type="nucleotide sequence ID" value="NZ_CAJRAY010000061.1"/>
</dbReference>
<evidence type="ECO:0000256" key="1">
    <source>
        <dbReference type="ARBA" id="ARBA00001974"/>
    </source>
</evidence>
<dbReference type="PRINTS" id="PR00410">
    <property type="entry name" value="PHEHYDRXLASE"/>
</dbReference>
<keyword evidence="6" id="KW-0560">Oxidoreductase</keyword>
<comment type="cofactor">
    <cofactor evidence="1">
        <name>FAD</name>
        <dbReference type="ChEBI" id="CHEBI:57692"/>
    </cofactor>
</comment>
<dbReference type="SUPFAM" id="SSF52343">
    <property type="entry name" value="Ferredoxin reductase-like, C-terminal NADP-linked domain"/>
    <property type="match status" value="1"/>
</dbReference>
<reference evidence="10 11" key="1">
    <citation type="submission" date="2021-04" db="EMBL/GenBank/DDBJ databases">
        <authorList>
            <person name="Rakotoarivonina H."/>
        </authorList>
    </citation>
    <scope>NUCLEOTIDE SEQUENCE [LARGE SCALE GENOMIC DNA]</scope>
    <source>
        <strain evidence="10 11">XE</strain>
    </source>
</reference>
<dbReference type="InterPro" id="IPR050415">
    <property type="entry name" value="MRET"/>
</dbReference>
<dbReference type="Proteomes" id="UP000681526">
    <property type="component" value="Unassembled WGS sequence"/>
</dbReference>
<keyword evidence="3" id="KW-0001">2Fe-2S</keyword>
<dbReference type="Gene3D" id="2.40.30.10">
    <property type="entry name" value="Translation factors"/>
    <property type="match status" value="1"/>
</dbReference>
<evidence type="ECO:0000256" key="6">
    <source>
        <dbReference type="ARBA" id="ARBA00023002"/>
    </source>
</evidence>
<feature type="domain" description="FAD-binding FR-type" evidence="9">
    <location>
        <begin position="12"/>
        <end position="113"/>
    </location>
</feature>
<evidence type="ECO:0000256" key="8">
    <source>
        <dbReference type="ARBA" id="ARBA00023014"/>
    </source>
</evidence>
<sequence length="236" mass="26757">MGFLQDNLIPFFRQREIVFRESRREADDVVSFLFDKPDDLAWKAGQYGLFTITHKKIKNATKPFSVSSAPAENVIRITTVVRDNPSAFKRALLELSPGMKVTLRGPVGPFYPKDKAPVLFIAGGIGITPIRSILKQIEAEGSGGERQIRLLYVDSHRRHLFKDELDRIADRSAVSIDYLDSRDQLYRELDRLADAYRKDGSIMIAGAQSMVNPLAAELRNRKIPKRNIVKDAFFGY</sequence>
<name>A0ABN7S5P4_THEXY</name>
<evidence type="ECO:0000256" key="4">
    <source>
        <dbReference type="ARBA" id="ARBA00022723"/>
    </source>
</evidence>
<gene>
    <name evidence="10" type="primary">txxe 2472</name>
    <name evidence="10" type="ORF">TXXE_12405</name>
</gene>
<dbReference type="Pfam" id="PF00175">
    <property type="entry name" value="NAD_binding_1"/>
    <property type="match status" value="1"/>
</dbReference>
<evidence type="ECO:0000313" key="11">
    <source>
        <dbReference type="Proteomes" id="UP000681526"/>
    </source>
</evidence>
<dbReference type="CDD" id="cd00322">
    <property type="entry name" value="FNR_like"/>
    <property type="match status" value="1"/>
</dbReference>
<dbReference type="EMBL" id="CAJRAY010000061">
    <property type="protein sequence ID" value="CAG5088853.1"/>
    <property type="molecule type" value="Genomic_DNA"/>
</dbReference>
<keyword evidence="8" id="KW-0411">Iron-sulfur</keyword>
<evidence type="ECO:0000256" key="2">
    <source>
        <dbReference type="ARBA" id="ARBA00022630"/>
    </source>
</evidence>
<organism evidence="10 11">
    <name type="scientific">Thermobacillus xylanilyticus</name>
    <dbReference type="NCBI Taxonomy" id="76633"/>
    <lineage>
        <taxon>Bacteria</taxon>
        <taxon>Bacillati</taxon>
        <taxon>Bacillota</taxon>
        <taxon>Bacilli</taxon>
        <taxon>Bacillales</taxon>
        <taxon>Paenibacillaceae</taxon>
        <taxon>Thermobacillus</taxon>
    </lineage>
</organism>
<evidence type="ECO:0000256" key="3">
    <source>
        <dbReference type="ARBA" id="ARBA00022714"/>
    </source>
</evidence>
<dbReference type="InterPro" id="IPR039261">
    <property type="entry name" value="FNR_nucleotide-bd"/>
</dbReference>
<comment type="caution">
    <text evidence="10">The sequence shown here is derived from an EMBL/GenBank/DDBJ whole genome shotgun (WGS) entry which is preliminary data.</text>
</comment>
<keyword evidence="11" id="KW-1185">Reference proteome</keyword>
<dbReference type="InterPro" id="IPR001433">
    <property type="entry name" value="OxRdtase_FAD/NAD-bd"/>
</dbReference>
<dbReference type="Gene3D" id="3.40.50.80">
    <property type="entry name" value="Nucleotide-binding domain of ferredoxin-NADP reductase (FNR) module"/>
    <property type="match status" value="1"/>
</dbReference>
<protein>
    <submittedName>
        <fullName evidence="10">Oxidoreductase</fullName>
    </submittedName>
</protein>
<dbReference type="PANTHER" id="PTHR47354:SF8">
    <property type="entry name" value="1,2-PHENYLACETYL-COA EPOXIDASE, SUBUNIT E"/>
    <property type="match status" value="1"/>
</dbReference>